<evidence type="ECO:0000256" key="3">
    <source>
        <dbReference type="ARBA" id="ARBA00023143"/>
    </source>
</evidence>
<gene>
    <name evidence="6" type="ORF">DSCA_10190</name>
</gene>
<dbReference type="Proteomes" id="UP000427906">
    <property type="component" value="Chromosome"/>
</dbReference>
<name>A0A5K7YGY7_9BACT</name>
<dbReference type="PROSITE" id="PS00588">
    <property type="entry name" value="FLAGELLA_BB_ROD"/>
    <property type="match status" value="1"/>
</dbReference>
<keyword evidence="7" id="KW-1185">Reference proteome</keyword>
<dbReference type="GO" id="GO:0071978">
    <property type="term" value="P:bacterial-type flagellum-dependent swarming motility"/>
    <property type="evidence" value="ECO:0007669"/>
    <property type="project" value="TreeGrafter"/>
</dbReference>
<dbReference type="PANTHER" id="PTHR30435:SF1">
    <property type="entry name" value="FLAGELLAR HOOK PROTEIN FLGE"/>
    <property type="match status" value="1"/>
</dbReference>
<dbReference type="GO" id="GO:0009424">
    <property type="term" value="C:bacterial-type flagellum hook"/>
    <property type="evidence" value="ECO:0007669"/>
    <property type="project" value="TreeGrafter"/>
</dbReference>
<dbReference type="GO" id="GO:0009425">
    <property type="term" value="C:bacterial-type flagellum basal body"/>
    <property type="evidence" value="ECO:0007669"/>
    <property type="project" value="UniProtKB-SubCell"/>
</dbReference>
<keyword evidence="6" id="KW-0969">Cilium</keyword>
<organism evidence="6 7">
    <name type="scientific">Desulfosarcina alkanivorans</name>
    <dbReference type="NCBI Taxonomy" id="571177"/>
    <lineage>
        <taxon>Bacteria</taxon>
        <taxon>Pseudomonadati</taxon>
        <taxon>Thermodesulfobacteriota</taxon>
        <taxon>Desulfobacteria</taxon>
        <taxon>Desulfobacterales</taxon>
        <taxon>Desulfosarcinaceae</taxon>
        <taxon>Desulfosarcina</taxon>
    </lineage>
</organism>
<feature type="domain" description="Flagellar basal-body/hook protein C-terminal" evidence="5">
    <location>
        <begin position="74"/>
        <end position="114"/>
    </location>
</feature>
<evidence type="ECO:0000313" key="6">
    <source>
        <dbReference type="EMBL" id="BBO67089.1"/>
    </source>
</evidence>
<dbReference type="EMBL" id="AP021874">
    <property type="protein sequence ID" value="BBO67089.1"/>
    <property type="molecule type" value="Genomic_DNA"/>
</dbReference>
<dbReference type="InterPro" id="IPR001444">
    <property type="entry name" value="Flag_bb_rod_N"/>
</dbReference>
<reference evidence="6 7" key="1">
    <citation type="submission" date="2019-11" db="EMBL/GenBank/DDBJ databases">
        <title>Comparative genomics of hydrocarbon-degrading Desulfosarcina strains.</title>
        <authorList>
            <person name="Watanabe M."/>
            <person name="Kojima H."/>
            <person name="Fukui M."/>
        </authorList>
    </citation>
    <scope>NUCLEOTIDE SEQUENCE [LARGE SCALE GENOMIC DNA]</scope>
    <source>
        <strain evidence="6 7">PL12</strain>
    </source>
</reference>
<dbReference type="PANTHER" id="PTHR30435">
    <property type="entry name" value="FLAGELLAR PROTEIN"/>
    <property type="match status" value="1"/>
</dbReference>
<evidence type="ECO:0000259" key="5">
    <source>
        <dbReference type="Pfam" id="PF06429"/>
    </source>
</evidence>
<dbReference type="InterPro" id="IPR010930">
    <property type="entry name" value="Flg_bb/hook_C_dom"/>
</dbReference>
<dbReference type="InterPro" id="IPR019776">
    <property type="entry name" value="Flagellar_basal_body_rod_CS"/>
</dbReference>
<comment type="subcellular location">
    <subcellularLocation>
        <location evidence="1">Bacterial flagellum basal body</location>
    </subcellularLocation>
</comment>
<keyword evidence="3" id="KW-0975">Bacterial flagellum</keyword>
<evidence type="ECO:0000313" key="7">
    <source>
        <dbReference type="Proteomes" id="UP000427906"/>
    </source>
</evidence>
<dbReference type="OrthoDB" id="9793434at2"/>
<dbReference type="AlphaFoldDB" id="A0A5K7YGY7"/>
<sequence>MMSPLNSAISAISAFSVKMKVTANNVANVNSDGFKKSRTTFTEGLSGGVEAEVDIVDTPGTVKRVEENGGTRDVEPSNVDLAQELTDSIATRSGYKANLKTIQTDDEMRGTLLDTIG</sequence>
<dbReference type="GO" id="GO:0005829">
    <property type="term" value="C:cytosol"/>
    <property type="evidence" value="ECO:0007669"/>
    <property type="project" value="TreeGrafter"/>
</dbReference>
<proteinExistence type="inferred from homology"/>
<evidence type="ECO:0000256" key="1">
    <source>
        <dbReference type="ARBA" id="ARBA00004117"/>
    </source>
</evidence>
<feature type="domain" description="Flagellar basal body rod protein N-terminal" evidence="4">
    <location>
        <begin position="5"/>
        <end position="35"/>
    </location>
</feature>
<keyword evidence="6" id="KW-0966">Cell projection</keyword>
<dbReference type="Pfam" id="PF06429">
    <property type="entry name" value="Flg_bbr_C"/>
    <property type="match status" value="1"/>
</dbReference>
<comment type="similarity">
    <text evidence="2">Belongs to the flagella basal body rod proteins family.</text>
</comment>
<protein>
    <submittedName>
        <fullName evidence="6">Flagellar basal body rod protein FlgG</fullName>
    </submittedName>
</protein>
<dbReference type="KEGG" id="dalk:DSCA_10190"/>
<evidence type="ECO:0000256" key="2">
    <source>
        <dbReference type="ARBA" id="ARBA00009677"/>
    </source>
</evidence>
<evidence type="ECO:0000259" key="4">
    <source>
        <dbReference type="Pfam" id="PF00460"/>
    </source>
</evidence>
<accession>A0A5K7YGY7</accession>
<keyword evidence="6" id="KW-0282">Flagellum</keyword>
<dbReference type="Pfam" id="PF00460">
    <property type="entry name" value="Flg_bb_rod"/>
    <property type="match status" value="1"/>
</dbReference>